<dbReference type="GO" id="GO:1903805">
    <property type="term" value="P:L-valine import across plasma membrane"/>
    <property type="evidence" value="ECO:0007669"/>
    <property type="project" value="TreeGrafter"/>
</dbReference>
<dbReference type="SUPFAM" id="SSF52540">
    <property type="entry name" value="P-loop containing nucleoside triphosphate hydrolases"/>
    <property type="match status" value="1"/>
</dbReference>
<dbReference type="GO" id="GO:0005524">
    <property type="term" value="F:ATP binding"/>
    <property type="evidence" value="ECO:0007669"/>
    <property type="project" value="UniProtKB-KW"/>
</dbReference>
<dbReference type="GO" id="GO:0005886">
    <property type="term" value="C:plasma membrane"/>
    <property type="evidence" value="ECO:0007669"/>
    <property type="project" value="TreeGrafter"/>
</dbReference>
<evidence type="ECO:0000256" key="2">
    <source>
        <dbReference type="ARBA" id="ARBA00022741"/>
    </source>
</evidence>
<dbReference type="PROSITE" id="PS50893">
    <property type="entry name" value="ABC_TRANSPORTER_2"/>
    <property type="match status" value="1"/>
</dbReference>
<dbReference type="PANTHER" id="PTHR45772:SF7">
    <property type="entry name" value="AMINO ACID ABC TRANSPORTER ATP-BINDING PROTEIN"/>
    <property type="match status" value="1"/>
</dbReference>
<name>A0A345BWR8_9BACI</name>
<dbReference type="GO" id="GO:0015192">
    <property type="term" value="F:L-phenylalanine transmembrane transporter activity"/>
    <property type="evidence" value="ECO:0007669"/>
    <property type="project" value="TreeGrafter"/>
</dbReference>
<dbReference type="Pfam" id="PF12399">
    <property type="entry name" value="BCA_ABC_TP_C"/>
    <property type="match status" value="1"/>
</dbReference>
<dbReference type="RefSeq" id="WP_114371357.1">
    <property type="nucleotide sequence ID" value="NZ_CP031092.1"/>
</dbReference>
<keyword evidence="1" id="KW-0813">Transport</keyword>
<dbReference type="FunFam" id="3.40.50.300:FF:000421">
    <property type="entry name" value="Branched-chain amino acid ABC transporter ATP-binding protein"/>
    <property type="match status" value="1"/>
</dbReference>
<dbReference type="KEGG" id="rue:DT065_04750"/>
<dbReference type="AlphaFoldDB" id="A0A345BWR8"/>
<accession>A0A345BWR8</accession>
<evidence type="ECO:0000256" key="1">
    <source>
        <dbReference type="ARBA" id="ARBA00022448"/>
    </source>
</evidence>
<dbReference type="OrthoDB" id="9805514at2"/>
<evidence type="ECO:0000259" key="4">
    <source>
        <dbReference type="PROSITE" id="PS50893"/>
    </source>
</evidence>
<reference evidence="5 6" key="1">
    <citation type="journal article" date="2018" name="J. Microbiol.">
        <title>Salicibibacter kimchii gen. nov., sp. nov., a moderately halophilic and alkalitolerant bacterium in the family Bacillaceae, isolated from kimchi.</title>
        <authorList>
            <person name="Jang J.Y."/>
            <person name="Oh Y.J."/>
            <person name="Lim S.K."/>
            <person name="Park H.K."/>
            <person name="Lee C."/>
            <person name="Kim J.Y."/>
            <person name="Lee M.A."/>
            <person name="Choi H.J."/>
        </authorList>
    </citation>
    <scope>NUCLEOTIDE SEQUENCE [LARGE SCALE GENOMIC DNA]</scope>
    <source>
        <strain evidence="5 6">NKC1-1</strain>
    </source>
</reference>
<keyword evidence="2" id="KW-0547">Nucleotide-binding</keyword>
<dbReference type="SMART" id="SM00382">
    <property type="entry name" value="AAA"/>
    <property type="match status" value="1"/>
</dbReference>
<keyword evidence="3 5" id="KW-0067">ATP-binding</keyword>
<proteinExistence type="predicted"/>
<organism evidence="5 6">
    <name type="scientific">Salicibibacter kimchii</name>
    <dbReference type="NCBI Taxonomy" id="2099786"/>
    <lineage>
        <taxon>Bacteria</taxon>
        <taxon>Bacillati</taxon>
        <taxon>Bacillota</taxon>
        <taxon>Bacilli</taxon>
        <taxon>Bacillales</taxon>
        <taxon>Bacillaceae</taxon>
        <taxon>Salicibibacter</taxon>
    </lineage>
</organism>
<dbReference type="Gene3D" id="3.40.50.300">
    <property type="entry name" value="P-loop containing nucleotide triphosphate hydrolases"/>
    <property type="match status" value="1"/>
</dbReference>
<dbReference type="GO" id="GO:1903806">
    <property type="term" value="P:L-isoleucine import across plasma membrane"/>
    <property type="evidence" value="ECO:0007669"/>
    <property type="project" value="TreeGrafter"/>
</dbReference>
<dbReference type="GO" id="GO:0015188">
    <property type="term" value="F:L-isoleucine transmembrane transporter activity"/>
    <property type="evidence" value="ECO:0007669"/>
    <property type="project" value="TreeGrafter"/>
</dbReference>
<evidence type="ECO:0000256" key="3">
    <source>
        <dbReference type="ARBA" id="ARBA00022840"/>
    </source>
</evidence>
<dbReference type="InterPro" id="IPR003439">
    <property type="entry name" value="ABC_transporter-like_ATP-bd"/>
</dbReference>
<dbReference type="InterPro" id="IPR032823">
    <property type="entry name" value="BCA_ABC_TP_C"/>
</dbReference>
<gene>
    <name evidence="5" type="ORF">DT065_04750</name>
</gene>
<dbReference type="InterPro" id="IPR027417">
    <property type="entry name" value="P-loop_NTPase"/>
</dbReference>
<dbReference type="Proteomes" id="UP000252100">
    <property type="component" value="Chromosome"/>
</dbReference>
<dbReference type="GO" id="GO:0005304">
    <property type="term" value="F:L-valine transmembrane transporter activity"/>
    <property type="evidence" value="ECO:0007669"/>
    <property type="project" value="TreeGrafter"/>
</dbReference>
<dbReference type="GO" id="GO:0016887">
    <property type="term" value="F:ATP hydrolysis activity"/>
    <property type="evidence" value="ECO:0007669"/>
    <property type="project" value="InterPro"/>
</dbReference>
<evidence type="ECO:0000313" key="5">
    <source>
        <dbReference type="EMBL" id="AXF55399.1"/>
    </source>
</evidence>
<evidence type="ECO:0000313" key="6">
    <source>
        <dbReference type="Proteomes" id="UP000252100"/>
    </source>
</evidence>
<sequence length="258" mass="28045">MLIETKDLTKAFGGLTAVDNVDVGIEKGKITAIIGPNGAGKSTLFNVISGFYPTTKGTVVFNGEDITKKRAFNVAKLGIARTFQTTNLFEQATVMDNVIVGHRLRTKSGVFDALLRTPRLKREERESREKAEEVLAFVGLTKESNRLVSDISQEAKKRAAFAVALATDPEVVFLDEPAAGINPDETDGLTNLMRKMVDHGLTVCLIEHKMQMIMEIADHIVVLNQGEKIAEGTPEEIQNNDTVIQAYLGGGEDAADAQ</sequence>
<feature type="domain" description="ABC transporter" evidence="4">
    <location>
        <begin position="3"/>
        <end position="250"/>
    </location>
</feature>
<dbReference type="PANTHER" id="PTHR45772">
    <property type="entry name" value="CONSERVED COMPONENT OF ABC TRANSPORTER FOR NATURAL AMINO ACIDS-RELATED"/>
    <property type="match status" value="1"/>
</dbReference>
<dbReference type="GO" id="GO:0015808">
    <property type="term" value="P:L-alanine transport"/>
    <property type="evidence" value="ECO:0007669"/>
    <property type="project" value="TreeGrafter"/>
</dbReference>
<dbReference type="CDD" id="cd03219">
    <property type="entry name" value="ABC_Mj1267_LivG_branched"/>
    <property type="match status" value="1"/>
</dbReference>
<dbReference type="GO" id="GO:0042941">
    <property type="term" value="P:D-alanine transmembrane transport"/>
    <property type="evidence" value="ECO:0007669"/>
    <property type="project" value="TreeGrafter"/>
</dbReference>
<dbReference type="InterPro" id="IPR051120">
    <property type="entry name" value="ABC_AA/LPS_Transport"/>
</dbReference>
<dbReference type="Pfam" id="PF00005">
    <property type="entry name" value="ABC_tran"/>
    <property type="match status" value="1"/>
</dbReference>
<dbReference type="InterPro" id="IPR003593">
    <property type="entry name" value="AAA+_ATPase"/>
</dbReference>
<protein>
    <submittedName>
        <fullName evidence="5">ABC transporter ATP-binding protein</fullName>
    </submittedName>
</protein>
<dbReference type="EMBL" id="CP031092">
    <property type="protein sequence ID" value="AXF55399.1"/>
    <property type="molecule type" value="Genomic_DNA"/>
</dbReference>
<keyword evidence="6" id="KW-1185">Reference proteome</keyword>